<dbReference type="Proteomes" id="UP001064048">
    <property type="component" value="Chromosome 14"/>
</dbReference>
<gene>
    <name evidence="1" type="ORF">MSG28_008760</name>
</gene>
<name>A0ACC0J7X1_CHOFU</name>
<proteinExistence type="predicted"/>
<organism evidence="1 2">
    <name type="scientific">Choristoneura fumiferana</name>
    <name type="common">Spruce budworm moth</name>
    <name type="synonym">Archips fumiferana</name>
    <dbReference type="NCBI Taxonomy" id="7141"/>
    <lineage>
        <taxon>Eukaryota</taxon>
        <taxon>Metazoa</taxon>
        <taxon>Ecdysozoa</taxon>
        <taxon>Arthropoda</taxon>
        <taxon>Hexapoda</taxon>
        <taxon>Insecta</taxon>
        <taxon>Pterygota</taxon>
        <taxon>Neoptera</taxon>
        <taxon>Endopterygota</taxon>
        <taxon>Lepidoptera</taxon>
        <taxon>Glossata</taxon>
        <taxon>Ditrysia</taxon>
        <taxon>Tortricoidea</taxon>
        <taxon>Tortricidae</taxon>
        <taxon>Tortricinae</taxon>
        <taxon>Choristoneura</taxon>
    </lineage>
</organism>
<evidence type="ECO:0000313" key="2">
    <source>
        <dbReference type="Proteomes" id="UP001064048"/>
    </source>
</evidence>
<accession>A0ACC0J7X1</accession>
<reference evidence="1 2" key="1">
    <citation type="journal article" date="2022" name="Genome Biol. Evol.">
        <title>The Spruce Budworm Genome: Reconstructing the Evolutionary History of Antifreeze Proteins.</title>
        <authorList>
            <person name="Beliveau C."/>
            <person name="Gagne P."/>
            <person name="Picq S."/>
            <person name="Vernygora O."/>
            <person name="Keeling C.I."/>
            <person name="Pinkney K."/>
            <person name="Doucet D."/>
            <person name="Wen F."/>
            <person name="Johnston J.S."/>
            <person name="Maaroufi H."/>
            <person name="Boyle B."/>
            <person name="Laroche J."/>
            <person name="Dewar K."/>
            <person name="Juretic N."/>
            <person name="Blackburn G."/>
            <person name="Nisole A."/>
            <person name="Brunet B."/>
            <person name="Brandao M."/>
            <person name="Lumley L."/>
            <person name="Duan J."/>
            <person name="Quan G."/>
            <person name="Lucarotti C.J."/>
            <person name="Roe A.D."/>
            <person name="Sperling F.A.H."/>
            <person name="Levesque R.C."/>
            <person name="Cusson M."/>
        </authorList>
    </citation>
    <scope>NUCLEOTIDE SEQUENCE [LARGE SCALE GENOMIC DNA]</scope>
    <source>
        <strain evidence="1">Glfc:IPQL:Cfum</strain>
    </source>
</reference>
<sequence>MADPPRLGSVGRCRYGTAVPHPLTELLGYSETRNSKFVSCGPSDTYTFVLLLVALFAIAQAHPQVNVVDGQDQVHVVDGQDQVHVVDGDNGVNVVDGPANFPTPVHIAQKTPSIAIFIARCVTLSLFKRPTVKNHVSEPQVITISSTTPIRVLYYEVQNSNFVSYCPADGYIIYESERDGPQPRGGPGNK</sequence>
<protein>
    <submittedName>
        <fullName evidence="1">Uncharacterized protein</fullName>
    </submittedName>
</protein>
<evidence type="ECO:0000313" key="1">
    <source>
        <dbReference type="EMBL" id="KAI8420215.1"/>
    </source>
</evidence>
<comment type="caution">
    <text evidence="1">The sequence shown here is derived from an EMBL/GenBank/DDBJ whole genome shotgun (WGS) entry which is preliminary data.</text>
</comment>
<keyword evidence="2" id="KW-1185">Reference proteome</keyword>
<dbReference type="EMBL" id="CM046114">
    <property type="protein sequence ID" value="KAI8420215.1"/>
    <property type="molecule type" value="Genomic_DNA"/>
</dbReference>